<name>A0A0P1MN63_9BACT</name>
<dbReference type="SMART" id="SM00382">
    <property type="entry name" value="AAA"/>
    <property type="match status" value="1"/>
</dbReference>
<dbReference type="InterPro" id="IPR027417">
    <property type="entry name" value="P-loop_NTPase"/>
</dbReference>
<dbReference type="CDD" id="cd03230">
    <property type="entry name" value="ABC_DR_subfamily_A"/>
    <property type="match status" value="1"/>
</dbReference>
<gene>
    <name evidence="7" type="ORF">JGI23_00229</name>
</gene>
<dbReference type="InterPro" id="IPR050763">
    <property type="entry name" value="ABC_transporter_ATP-binding"/>
</dbReference>
<dbReference type="Proteomes" id="UP000199197">
    <property type="component" value="Unassembled WGS sequence"/>
</dbReference>
<reference evidence="8" key="1">
    <citation type="submission" date="2015-11" db="EMBL/GenBank/DDBJ databases">
        <authorList>
            <person name="Varghese N."/>
        </authorList>
    </citation>
    <scope>NUCLEOTIDE SEQUENCE [LARGE SCALE GENOMIC DNA]</scope>
    <source>
        <strain evidence="8">JGI-23</strain>
    </source>
</reference>
<sequence length="217" mass="24707">MDFKITLKNVRKNFSRLLVFDSVNFELTIGSSLAIAGKNGSGKSTLVKIIAGLLSPSAGEVIYQIDGKKIDKLDWFKYIGFVAPYLQLYDEFTGYENLEILARIRGLKNYKNKIEEVLKRVNLYARRDDLVRGYSSGMKQRLKYACALLHEPIVLILDEPTSNLDAEGVEMVWKIAQEQKKKGILIVATNEAEELQMCEEVINLDELKLKSREQIVK</sequence>
<dbReference type="RefSeq" id="WP_159421066.1">
    <property type="nucleotide sequence ID" value="NZ_CZVW01000002.1"/>
</dbReference>
<protein>
    <submittedName>
        <fullName evidence="7">Heme exporter protein A</fullName>
    </submittedName>
</protein>
<accession>A0A0P1MN63</accession>
<keyword evidence="8" id="KW-1185">Reference proteome</keyword>
<evidence type="ECO:0000256" key="3">
    <source>
        <dbReference type="ARBA" id="ARBA00022458"/>
    </source>
</evidence>
<dbReference type="InterPro" id="IPR003439">
    <property type="entry name" value="ABC_transporter-like_ATP-bd"/>
</dbReference>
<dbReference type="PROSITE" id="PS50893">
    <property type="entry name" value="ABC_TRANSPORTER_2"/>
    <property type="match status" value="1"/>
</dbReference>
<dbReference type="AlphaFoldDB" id="A0A0P1MN63"/>
<dbReference type="InterPro" id="IPR003593">
    <property type="entry name" value="AAA+_ATPase"/>
</dbReference>
<evidence type="ECO:0000256" key="5">
    <source>
        <dbReference type="ARBA" id="ARBA00022840"/>
    </source>
</evidence>
<dbReference type="GO" id="GO:0005524">
    <property type="term" value="F:ATP binding"/>
    <property type="evidence" value="ECO:0007669"/>
    <property type="project" value="UniProtKB-KW"/>
</dbReference>
<dbReference type="GO" id="GO:0016887">
    <property type="term" value="F:ATP hydrolysis activity"/>
    <property type="evidence" value="ECO:0007669"/>
    <property type="project" value="InterPro"/>
</dbReference>
<evidence type="ECO:0000313" key="8">
    <source>
        <dbReference type="Proteomes" id="UP000199197"/>
    </source>
</evidence>
<keyword evidence="2" id="KW-0813">Transport</keyword>
<dbReference type="PANTHER" id="PTHR42711:SF5">
    <property type="entry name" value="ABC TRANSPORTER ATP-BINDING PROTEIN NATA"/>
    <property type="match status" value="1"/>
</dbReference>
<dbReference type="EMBL" id="CZVW01000002">
    <property type="protein sequence ID" value="CUS97048.1"/>
    <property type="molecule type" value="Genomic_DNA"/>
</dbReference>
<proteinExistence type="inferred from homology"/>
<evidence type="ECO:0000259" key="6">
    <source>
        <dbReference type="PROSITE" id="PS50893"/>
    </source>
</evidence>
<keyword evidence="3" id="KW-0536">Nodulation</keyword>
<dbReference type="Pfam" id="PF00005">
    <property type="entry name" value="ABC_tran"/>
    <property type="match status" value="1"/>
</dbReference>
<dbReference type="Gene3D" id="3.40.50.300">
    <property type="entry name" value="P-loop containing nucleotide triphosphate hydrolases"/>
    <property type="match status" value="1"/>
</dbReference>
<evidence type="ECO:0000313" key="7">
    <source>
        <dbReference type="EMBL" id="CUS97048.1"/>
    </source>
</evidence>
<feature type="domain" description="ABC transporter" evidence="6">
    <location>
        <begin position="5"/>
        <end position="215"/>
    </location>
</feature>
<dbReference type="OrthoDB" id="9808363at2"/>
<dbReference type="SUPFAM" id="SSF52540">
    <property type="entry name" value="P-loop containing nucleoside triphosphate hydrolases"/>
    <property type="match status" value="1"/>
</dbReference>
<keyword evidence="5" id="KW-0067">ATP-binding</keyword>
<evidence type="ECO:0000256" key="4">
    <source>
        <dbReference type="ARBA" id="ARBA00022741"/>
    </source>
</evidence>
<comment type="similarity">
    <text evidence="1">Belongs to the ABC transporter superfamily.</text>
</comment>
<dbReference type="PANTHER" id="PTHR42711">
    <property type="entry name" value="ABC TRANSPORTER ATP-BINDING PROTEIN"/>
    <property type="match status" value="1"/>
</dbReference>
<organism evidence="7 8">
    <name type="scientific">Candidatus Chryseopegocella kryptomonas</name>
    <dbReference type="NCBI Taxonomy" id="1633643"/>
    <lineage>
        <taxon>Bacteria</taxon>
        <taxon>Pseudomonadati</taxon>
        <taxon>Candidatus Kryptoniota</taxon>
        <taxon>Candidatus Chryseopegocella</taxon>
    </lineage>
</organism>
<evidence type="ECO:0000256" key="1">
    <source>
        <dbReference type="ARBA" id="ARBA00005417"/>
    </source>
</evidence>
<keyword evidence="4" id="KW-0547">Nucleotide-binding</keyword>
<evidence type="ECO:0000256" key="2">
    <source>
        <dbReference type="ARBA" id="ARBA00022448"/>
    </source>
</evidence>